<accession>A0AAV2FGF7</accession>
<keyword evidence="2" id="KW-1185">Reference proteome</keyword>
<dbReference type="AlphaFoldDB" id="A0AAV2FGF7"/>
<dbReference type="EMBL" id="OZ034819">
    <property type="protein sequence ID" value="CAL1396838.1"/>
    <property type="molecule type" value="Genomic_DNA"/>
</dbReference>
<proteinExistence type="predicted"/>
<dbReference type="Proteomes" id="UP001497516">
    <property type="component" value="Chromosome 6"/>
</dbReference>
<name>A0AAV2FGF7_9ROSI</name>
<gene>
    <name evidence="1" type="ORF">LTRI10_LOCUS37184</name>
</gene>
<evidence type="ECO:0000313" key="2">
    <source>
        <dbReference type="Proteomes" id="UP001497516"/>
    </source>
</evidence>
<protein>
    <submittedName>
        <fullName evidence="1">Uncharacterized protein</fullName>
    </submittedName>
</protein>
<sequence length="72" mass="8017">MRVCQVHARDCDRPASRPVYNYTASLRALPNSSESSSKMLSIDRVKPFLHRVSIGHLLNRNNVGSASQPARP</sequence>
<evidence type="ECO:0000313" key="1">
    <source>
        <dbReference type="EMBL" id="CAL1396838.1"/>
    </source>
</evidence>
<reference evidence="1 2" key="1">
    <citation type="submission" date="2024-04" db="EMBL/GenBank/DDBJ databases">
        <authorList>
            <person name="Fracassetti M."/>
        </authorList>
    </citation>
    <scope>NUCLEOTIDE SEQUENCE [LARGE SCALE GENOMIC DNA]</scope>
</reference>
<organism evidence="1 2">
    <name type="scientific">Linum trigynum</name>
    <dbReference type="NCBI Taxonomy" id="586398"/>
    <lineage>
        <taxon>Eukaryota</taxon>
        <taxon>Viridiplantae</taxon>
        <taxon>Streptophyta</taxon>
        <taxon>Embryophyta</taxon>
        <taxon>Tracheophyta</taxon>
        <taxon>Spermatophyta</taxon>
        <taxon>Magnoliopsida</taxon>
        <taxon>eudicotyledons</taxon>
        <taxon>Gunneridae</taxon>
        <taxon>Pentapetalae</taxon>
        <taxon>rosids</taxon>
        <taxon>fabids</taxon>
        <taxon>Malpighiales</taxon>
        <taxon>Linaceae</taxon>
        <taxon>Linum</taxon>
    </lineage>
</organism>